<evidence type="ECO:0000256" key="1">
    <source>
        <dbReference type="SAM" id="MobiDB-lite"/>
    </source>
</evidence>
<proteinExistence type="predicted"/>
<comment type="caution">
    <text evidence="2">The sequence shown here is derived from an EMBL/GenBank/DDBJ whole genome shotgun (WGS) entry which is preliminary data.</text>
</comment>
<name>A0ABP1RH60_9HEXA</name>
<sequence>MELKTVLDLTNDVIDQESAQLNAYIDGMRFNILILEKLANLVRMDLNSSPNTIAAMAENAVGLHEIRKYKIICDCQQYSNGVSPLQFWKNFSREMSHNYDLHAWNVEESPESSSCQLDGGSDSEADIETEAEDEIE</sequence>
<dbReference type="Proteomes" id="UP001642540">
    <property type="component" value="Unassembled WGS sequence"/>
</dbReference>
<keyword evidence="3" id="KW-1185">Reference proteome</keyword>
<reference evidence="2 3" key="1">
    <citation type="submission" date="2024-08" db="EMBL/GenBank/DDBJ databases">
        <authorList>
            <person name="Cucini C."/>
            <person name="Frati F."/>
        </authorList>
    </citation>
    <scope>NUCLEOTIDE SEQUENCE [LARGE SCALE GENOMIC DNA]</scope>
</reference>
<feature type="region of interest" description="Disordered" evidence="1">
    <location>
        <begin position="110"/>
        <end position="136"/>
    </location>
</feature>
<protein>
    <submittedName>
        <fullName evidence="2">Uncharacterized protein</fullName>
    </submittedName>
</protein>
<evidence type="ECO:0000313" key="2">
    <source>
        <dbReference type="EMBL" id="CAL8128191.1"/>
    </source>
</evidence>
<gene>
    <name evidence="2" type="ORF">ODALV1_LOCUS22127</name>
</gene>
<organism evidence="2 3">
    <name type="scientific">Orchesella dallaii</name>
    <dbReference type="NCBI Taxonomy" id="48710"/>
    <lineage>
        <taxon>Eukaryota</taxon>
        <taxon>Metazoa</taxon>
        <taxon>Ecdysozoa</taxon>
        <taxon>Arthropoda</taxon>
        <taxon>Hexapoda</taxon>
        <taxon>Collembola</taxon>
        <taxon>Entomobryomorpha</taxon>
        <taxon>Entomobryoidea</taxon>
        <taxon>Orchesellidae</taxon>
        <taxon>Orchesellinae</taxon>
        <taxon>Orchesella</taxon>
    </lineage>
</organism>
<feature type="compositionally biased region" description="Acidic residues" evidence="1">
    <location>
        <begin position="121"/>
        <end position="136"/>
    </location>
</feature>
<accession>A0ABP1RH60</accession>
<dbReference type="EMBL" id="CAXLJM020000074">
    <property type="protein sequence ID" value="CAL8128191.1"/>
    <property type="molecule type" value="Genomic_DNA"/>
</dbReference>
<evidence type="ECO:0000313" key="3">
    <source>
        <dbReference type="Proteomes" id="UP001642540"/>
    </source>
</evidence>